<dbReference type="PANTHER" id="PTHR12243:SF67">
    <property type="entry name" value="COREPRESSOR OF PANGOLIN, ISOFORM A-RELATED"/>
    <property type="match status" value="1"/>
</dbReference>
<feature type="compositionally biased region" description="Basic and acidic residues" evidence="1">
    <location>
        <begin position="571"/>
        <end position="585"/>
    </location>
</feature>
<dbReference type="Proteomes" id="UP001159363">
    <property type="component" value="Chromosome 6"/>
</dbReference>
<dbReference type="Pfam" id="PF10545">
    <property type="entry name" value="MADF_DNA_bdg"/>
    <property type="match status" value="1"/>
</dbReference>
<dbReference type="InterPro" id="IPR039353">
    <property type="entry name" value="TF_Adf1"/>
</dbReference>
<accession>A0ABQ9H3H1</accession>
<evidence type="ECO:0000313" key="4">
    <source>
        <dbReference type="Proteomes" id="UP001159363"/>
    </source>
</evidence>
<sequence>MKWQHSMVQHIAACLRGVEKFGWFLTSRSREPKRVMRGEYGAALECKSGGKGGPREKNREKTFFLCPYAAKTPLISKGMQHVVSWRRRPSRLNFANERGNGGGGLEINLRPSCPGQLSGPYTVSPVRNIDSVWMDVRRTSISVNACTIELPRAQLRRNHTRKKNTAPDGAATCSTLAGQAPHRHLPYIQTRLVRLGSDWLGSARLETDLSAKIRTHVIYGCPRTTSAGLGILPAAPIGAVEQKLWFCVCVYRAAKLYGRRLGRGPTSVVLLHTTHIKVNTLQLQAVHGGLSTFEAIKQPPLHDVQSKDYSNKQLKATCWNEVGEAMYDTWNEISPIEKGVADKIHCFERLLPSKELMKKWKTLRDNFVRDFSLLKKSERGMSATKKKYVYYDQLSFLVPHVKGCDNTASNIPPPEEQPAPNDQAVNVSTNNAAHAIVQQHNPTPLSSAMDREQWQEMTKKRPAIGRALASASKSITEIMQESVELQRGGNSSDKFGNKAFLLSFVPIMDNVPPQVAFDVRMQITEIFRNAVLHATNTYTPSRPSQPPFPTSRSSVSSSVAFSTDLDRAGASRVHDHVHSSDEHDVSQLSTESNEQHTLSSRHYKHSYSMTLTNTCYTRSLSDLFIDSQHAVMKYGSERVKKTGASPKCYEVIITPYIIGFGA</sequence>
<feature type="region of interest" description="Disordered" evidence="1">
    <location>
        <begin position="571"/>
        <end position="601"/>
    </location>
</feature>
<organism evidence="3 4">
    <name type="scientific">Dryococelus australis</name>
    <dbReference type="NCBI Taxonomy" id="614101"/>
    <lineage>
        <taxon>Eukaryota</taxon>
        <taxon>Metazoa</taxon>
        <taxon>Ecdysozoa</taxon>
        <taxon>Arthropoda</taxon>
        <taxon>Hexapoda</taxon>
        <taxon>Insecta</taxon>
        <taxon>Pterygota</taxon>
        <taxon>Neoptera</taxon>
        <taxon>Polyneoptera</taxon>
        <taxon>Phasmatodea</taxon>
        <taxon>Verophasmatodea</taxon>
        <taxon>Anareolatae</taxon>
        <taxon>Phasmatidae</taxon>
        <taxon>Eurycanthinae</taxon>
        <taxon>Dryococelus</taxon>
    </lineage>
</organism>
<dbReference type="EMBL" id="JARBHB010000007">
    <property type="protein sequence ID" value="KAJ8878839.1"/>
    <property type="molecule type" value="Genomic_DNA"/>
</dbReference>
<proteinExistence type="predicted"/>
<dbReference type="InterPro" id="IPR006578">
    <property type="entry name" value="MADF-dom"/>
</dbReference>
<evidence type="ECO:0000256" key="1">
    <source>
        <dbReference type="SAM" id="MobiDB-lite"/>
    </source>
</evidence>
<name>A0ABQ9H3H1_9NEOP</name>
<evidence type="ECO:0000259" key="2">
    <source>
        <dbReference type="PROSITE" id="PS51029"/>
    </source>
</evidence>
<keyword evidence="4" id="KW-1185">Reference proteome</keyword>
<evidence type="ECO:0000313" key="3">
    <source>
        <dbReference type="EMBL" id="KAJ8878839.1"/>
    </source>
</evidence>
<dbReference type="PROSITE" id="PS51029">
    <property type="entry name" value="MADF"/>
    <property type="match status" value="1"/>
</dbReference>
<reference evidence="3 4" key="1">
    <citation type="submission" date="2023-02" db="EMBL/GenBank/DDBJ databases">
        <title>LHISI_Scaffold_Assembly.</title>
        <authorList>
            <person name="Stuart O.P."/>
            <person name="Cleave R."/>
            <person name="Magrath M.J.L."/>
            <person name="Mikheyev A.S."/>
        </authorList>
    </citation>
    <scope>NUCLEOTIDE SEQUENCE [LARGE SCALE GENOMIC DNA]</scope>
    <source>
        <strain evidence="3">Daus_M_001</strain>
        <tissue evidence="3">Leg muscle</tissue>
    </source>
</reference>
<feature type="compositionally biased region" description="Polar residues" evidence="1">
    <location>
        <begin position="587"/>
        <end position="598"/>
    </location>
</feature>
<gene>
    <name evidence="3" type="ORF">PR048_019428</name>
</gene>
<feature type="domain" description="MADF" evidence="2">
    <location>
        <begin position="291"/>
        <end position="402"/>
    </location>
</feature>
<comment type="caution">
    <text evidence="3">The sequence shown here is derived from an EMBL/GenBank/DDBJ whole genome shotgun (WGS) entry which is preliminary data.</text>
</comment>
<dbReference type="PANTHER" id="PTHR12243">
    <property type="entry name" value="MADF DOMAIN TRANSCRIPTION FACTOR"/>
    <property type="match status" value="1"/>
</dbReference>
<protein>
    <recommendedName>
        <fullName evidence="2">MADF domain-containing protein</fullName>
    </recommendedName>
</protein>
<dbReference type="SMART" id="SM00595">
    <property type="entry name" value="MADF"/>
    <property type="match status" value="1"/>
</dbReference>